<dbReference type="OrthoDB" id="10262413at2759"/>
<dbReference type="InterPro" id="IPR051783">
    <property type="entry name" value="NAD(P)-dependent_oxidoreduct"/>
</dbReference>
<evidence type="ECO:0000259" key="1">
    <source>
        <dbReference type="Pfam" id="PF05368"/>
    </source>
</evidence>
<dbReference type="EMBL" id="KN838536">
    <property type="protein sequence ID" value="KIK10127.1"/>
    <property type="molecule type" value="Genomic_DNA"/>
</dbReference>
<name>A0A0C9YII8_9AGAR</name>
<organism evidence="2 3">
    <name type="scientific">Laccaria amethystina LaAM-08-1</name>
    <dbReference type="NCBI Taxonomy" id="1095629"/>
    <lineage>
        <taxon>Eukaryota</taxon>
        <taxon>Fungi</taxon>
        <taxon>Dikarya</taxon>
        <taxon>Basidiomycota</taxon>
        <taxon>Agaricomycotina</taxon>
        <taxon>Agaricomycetes</taxon>
        <taxon>Agaricomycetidae</taxon>
        <taxon>Agaricales</taxon>
        <taxon>Agaricineae</taxon>
        <taxon>Hydnangiaceae</taxon>
        <taxon>Laccaria</taxon>
    </lineage>
</organism>
<dbReference type="PANTHER" id="PTHR48079:SF6">
    <property type="entry name" value="NAD(P)-BINDING DOMAIN-CONTAINING PROTEIN-RELATED"/>
    <property type="match status" value="1"/>
</dbReference>
<dbReference type="HOGENOM" id="CLU_007383_12_1_1"/>
<dbReference type="SUPFAM" id="SSF51735">
    <property type="entry name" value="NAD(P)-binding Rossmann-fold domains"/>
    <property type="match status" value="1"/>
</dbReference>
<reference evidence="2 3" key="1">
    <citation type="submission" date="2014-04" db="EMBL/GenBank/DDBJ databases">
        <authorList>
            <consortium name="DOE Joint Genome Institute"/>
            <person name="Kuo A."/>
            <person name="Kohler A."/>
            <person name="Nagy L.G."/>
            <person name="Floudas D."/>
            <person name="Copeland A."/>
            <person name="Barry K.W."/>
            <person name="Cichocki N."/>
            <person name="Veneault-Fourrey C."/>
            <person name="LaButti K."/>
            <person name="Lindquist E.A."/>
            <person name="Lipzen A."/>
            <person name="Lundell T."/>
            <person name="Morin E."/>
            <person name="Murat C."/>
            <person name="Sun H."/>
            <person name="Tunlid A."/>
            <person name="Henrissat B."/>
            <person name="Grigoriev I.V."/>
            <person name="Hibbett D.S."/>
            <person name="Martin F."/>
            <person name="Nordberg H.P."/>
            <person name="Cantor M.N."/>
            <person name="Hua S.X."/>
        </authorList>
    </citation>
    <scope>NUCLEOTIDE SEQUENCE [LARGE SCALE GENOMIC DNA]</scope>
    <source>
        <strain evidence="2 3">LaAM-08-1</strain>
    </source>
</reference>
<dbReference type="InterPro" id="IPR008030">
    <property type="entry name" value="NmrA-like"/>
</dbReference>
<proteinExistence type="predicted"/>
<dbReference type="AlphaFoldDB" id="A0A0C9YII8"/>
<evidence type="ECO:0000313" key="2">
    <source>
        <dbReference type="EMBL" id="KIK10127.1"/>
    </source>
</evidence>
<dbReference type="GO" id="GO:0005737">
    <property type="term" value="C:cytoplasm"/>
    <property type="evidence" value="ECO:0007669"/>
    <property type="project" value="TreeGrafter"/>
</dbReference>
<reference evidence="3" key="2">
    <citation type="submission" date="2015-01" db="EMBL/GenBank/DDBJ databases">
        <title>Evolutionary Origins and Diversification of the Mycorrhizal Mutualists.</title>
        <authorList>
            <consortium name="DOE Joint Genome Institute"/>
            <consortium name="Mycorrhizal Genomics Consortium"/>
            <person name="Kohler A."/>
            <person name="Kuo A."/>
            <person name="Nagy L.G."/>
            <person name="Floudas D."/>
            <person name="Copeland A."/>
            <person name="Barry K.W."/>
            <person name="Cichocki N."/>
            <person name="Veneault-Fourrey C."/>
            <person name="LaButti K."/>
            <person name="Lindquist E.A."/>
            <person name="Lipzen A."/>
            <person name="Lundell T."/>
            <person name="Morin E."/>
            <person name="Murat C."/>
            <person name="Riley R."/>
            <person name="Ohm R."/>
            <person name="Sun H."/>
            <person name="Tunlid A."/>
            <person name="Henrissat B."/>
            <person name="Grigoriev I.V."/>
            <person name="Hibbett D.S."/>
            <person name="Martin F."/>
        </authorList>
    </citation>
    <scope>NUCLEOTIDE SEQUENCE [LARGE SCALE GENOMIC DNA]</scope>
    <source>
        <strain evidence="3">LaAM-08-1</strain>
    </source>
</reference>
<gene>
    <name evidence="2" type="ORF">K443DRAFT_80937</name>
</gene>
<accession>A0A0C9YII8</accession>
<keyword evidence="3" id="KW-1185">Reference proteome</keyword>
<sequence>MHGHLTIKTHIFLTGATGYIGGSVLARLLCHPRSDTFQTTILVRSESKASQFRSMGISAVVGSYNDLDLLSQLAEEADIVIACVNLNAAKAILKGLQDRYKSTGVPPSLIHTVSVLIDDAQGMYPSDVIYSDMDVAQLKAIPETQPHRVVDLDIVKADMKGFVKTYIILPGTIYGRASGCLVDAGLQNPTSQQIPTLVKASLSRGRAGVLGKGKNIWPNVHINEVADLFKLIVDSVIFHSVDGNKPSIHSSAFSHGLSGFYFAENGEHTLYAVSEAIGKAMVDLGKAKNATPTTFTDDETQRLFPPGTIAFLNSNARCRADRSKAVGWKSKKTTKDMLVSIKEEVHSVQM</sequence>
<dbReference type="STRING" id="1095629.A0A0C9YII8"/>
<dbReference type="PANTHER" id="PTHR48079">
    <property type="entry name" value="PROTEIN YEEZ"/>
    <property type="match status" value="1"/>
</dbReference>
<dbReference type="Gene3D" id="3.40.50.720">
    <property type="entry name" value="NAD(P)-binding Rossmann-like Domain"/>
    <property type="match status" value="2"/>
</dbReference>
<dbReference type="Pfam" id="PF05368">
    <property type="entry name" value="NmrA"/>
    <property type="match status" value="1"/>
</dbReference>
<protein>
    <recommendedName>
        <fullName evidence="1">NmrA-like domain-containing protein</fullName>
    </recommendedName>
</protein>
<feature type="domain" description="NmrA-like" evidence="1">
    <location>
        <begin position="8"/>
        <end position="95"/>
    </location>
</feature>
<dbReference type="Proteomes" id="UP000054477">
    <property type="component" value="Unassembled WGS sequence"/>
</dbReference>
<dbReference type="GO" id="GO:0004029">
    <property type="term" value="F:aldehyde dehydrogenase (NAD+) activity"/>
    <property type="evidence" value="ECO:0007669"/>
    <property type="project" value="TreeGrafter"/>
</dbReference>
<evidence type="ECO:0000313" key="3">
    <source>
        <dbReference type="Proteomes" id="UP000054477"/>
    </source>
</evidence>
<dbReference type="InterPro" id="IPR036291">
    <property type="entry name" value="NAD(P)-bd_dom_sf"/>
</dbReference>